<dbReference type="PRINTS" id="PR00081">
    <property type="entry name" value="GDHRDH"/>
</dbReference>
<dbReference type="EMBL" id="BARS01050031">
    <property type="protein sequence ID" value="GAG44543.1"/>
    <property type="molecule type" value="Genomic_DNA"/>
</dbReference>
<protein>
    <recommendedName>
        <fullName evidence="4">Short-chain dehydrogenase/reductase SDR</fullName>
    </recommendedName>
</protein>
<organism evidence="3">
    <name type="scientific">marine sediment metagenome</name>
    <dbReference type="NCBI Taxonomy" id="412755"/>
    <lineage>
        <taxon>unclassified sequences</taxon>
        <taxon>metagenomes</taxon>
        <taxon>ecological metagenomes</taxon>
    </lineage>
</organism>
<evidence type="ECO:0008006" key="4">
    <source>
        <dbReference type="Google" id="ProtNLM"/>
    </source>
</evidence>
<dbReference type="CDD" id="cd05233">
    <property type="entry name" value="SDR_c"/>
    <property type="match status" value="1"/>
</dbReference>
<dbReference type="Gene3D" id="3.40.50.720">
    <property type="entry name" value="NAD(P)-binding Rossmann-like Domain"/>
    <property type="match status" value="1"/>
</dbReference>
<dbReference type="InterPro" id="IPR002347">
    <property type="entry name" value="SDR_fam"/>
</dbReference>
<keyword evidence="2" id="KW-0560">Oxidoreductase</keyword>
<dbReference type="InterPro" id="IPR036291">
    <property type="entry name" value="NAD(P)-bd_dom_sf"/>
</dbReference>
<dbReference type="InterPro" id="IPR020904">
    <property type="entry name" value="Sc_DH/Rdtase_CS"/>
</dbReference>
<comment type="caution">
    <text evidence="3">The sequence shown here is derived from an EMBL/GenBank/DDBJ whole genome shotgun (WGS) entry which is preliminary data.</text>
</comment>
<evidence type="ECO:0000256" key="1">
    <source>
        <dbReference type="ARBA" id="ARBA00006484"/>
    </source>
</evidence>
<dbReference type="GO" id="GO:0016616">
    <property type="term" value="F:oxidoreductase activity, acting on the CH-OH group of donors, NAD or NADP as acceptor"/>
    <property type="evidence" value="ECO:0007669"/>
    <property type="project" value="TreeGrafter"/>
</dbReference>
<dbReference type="PRINTS" id="PR00080">
    <property type="entry name" value="SDRFAMILY"/>
</dbReference>
<evidence type="ECO:0000256" key="2">
    <source>
        <dbReference type="ARBA" id="ARBA00023002"/>
    </source>
</evidence>
<accession>X0Y764</accession>
<dbReference type="PROSITE" id="PS00061">
    <property type="entry name" value="ADH_SHORT"/>
    <property type="match status" value="1"/>
</dbReference>
<sequence>MKRNEGKIINISSASSFKALPGMAAYATAKAGIIMLTKTLALELARYNIQVNTLSPGYFRTPLNQDFFESEAGQKLMKSWPMRRPGNPEELKGMIIYLASAASSFTTGSDILIDGGEWL</sequence>
<dbReference type="AlphaFoldDB" id="X0Y764"/>
<dbReference type="Pfam" id="PF13561">
    <property type="entry name" value="adh_short_C2"/>
    <property type="match status" value="1"/>
</dbReference>
<proteinExistence type="inferred from homology"/>
<name>X0Y764_9ZZZZ</name>
<gene>
    <name evidence="3" type="ORF">S01H1_74759</name>
</gene>
<dbReference type="PANTHER" id="PTHR42760:SF115">
    <property type="entry name" value="3-OXOACYL-[ACYL-CARRIER-PROTEIN] REDUCTASE FABG"/>
    <property type="match status" value="1"/>
</dbReference>
<dbReference type="PANTHER" id="PTHR42760">
    <property type="entry name" value="SHORT-CHAIN DEHYDROGENASES/REDUCTASES FAMILY MEMBER"/>
    <property type="match status" value="1"/>
</dbReference>
<reference evidence="3" key="1">
    <citation type="journal article" date="2014" name="Front. Microbiol.">
        <title>High frequency of phylogenetically diverse reductive dehalogenase-homologous genes in deep subseafloor sedimentary metagenomes.</title>
        <authorList>
            <person name="Kawai M."/>
            <person name="Futagami T."/>
            <person name="Toyoda A."/>
            <person name="Takaki Y."/>
            <person name="Nishi S."/>
            <person name="Hori S."/>
            <person name="Arai W."/>
            <person name="Tsubouchi T."/>
            <person name="Morono Y."/>
            <person name="Uchiyama I."/>
            <person name="Ito T."/>
            <person name="Fujiyama A."/>
            <person name="Inagaki F."/>
            <person name="Takami H."/>
        </authorList>
    </citation>
    <scope>NUCLEOTIDE SEQUENCE</scope>
    <source>
        <strain evidence="3">Expedition CK06-06</strain>
    </source>
</reference>
<evidence type="ECO:0000313" key="3">
    <source>
        <dbReference type="EMBL" id="GAG44543.1"/>
    </source>
</evidence>
<dbReference type="SUPFAM" id="SSF51735">
    <property type="entry name" value="NAD(P)-binding Rossmann-fold domains"/>
    <property type="match status" value="1"/>
</dbReference>
<comment type="similarity">
    <text evidence="1">Belongs to the short-chain dehydrogenases/reductases (SDR) family.</text>
</comment>